<dbReference type="PANTHER" id="PTHR24421">
    <property type="entry name" value="NITRATE/NITRITE SENSOR PROTEIN NARX-RELATED"/>
    <property type="match status" value="1"/>
</dbReference>
<evidence type="ECO:0000313" key="13">
    <source>
        <dbReference type="Proteomes" id="UP000075606"/>
    </source>
</evidence>
<dbReference type="Gene3D" id="3.30.565.10">
    <property type="entry name" value="Histidine kinase-like ATPase, C-terminal domain"/>
    <property type="match status" value="1"/>
</dbReference>
<feature type="domain" description="PAS" evidence="10">
    <location>
        <begin position="937"/>
        <end position="1010"/>
    </location>
</feature>
<dbReference type="NCBIfam" id="TIGR00229">
    <property type="entry name" value="sensory_box"/>
    <property type="match status" value="4"/>
</dbReference>
<dbReference type="Gene3D" id="3.30.450.20">
    <property type="entry name" value="PAS domain"/>
    <property type="match status" value="4"/>
</dbReference>
<evidence type="ECO:0000259" key="9">
    <source>
        <dbReference type="PROSITE" id="PS50109"/>
    </source>
</evidence>
<proteinExistence type="predicted"/>
<dbReference type="EMBL" id="LRPC01000001">
    <property type="protein sequence ID" value="KYG77452.1"/>
    <property type="molecule type" value="Genomic_DNA"/>
</dbReference>
<dbReference type="GO" id="GO:0000155">
    <property type="term" value="F:phosphorelay sensor kinase activity"/>
    <property type="evidence" value="ECO:0007669"/>
    <property type="project" value="InterPro"/>
</dbReference>
<dbReference type="Pfam" id="PF02518">
    <property type="entry name" value="HATPase_c"/>
    <property type="match status" value="1"/>
</dbReference>
<accession>A0A150XFG5</accession>
<keyword evidence="6" id="KW-0418">Kinase</keyword>
<reference evidence="12 13" key="1">
    <citation type="submission" date="2016-01" db="EMBL/GenBank/DDBJ databases">
        <title>Genome sequencing of Roseivirga spongicola UST030701-084.</title>
        <authorList>
            <person name="Selvaratnam C."/>
            <person name="Thevarajoo S."/>
            <person name="Goh K.M."/>
            <person name="Ee R."/>
            <person name="Chan K.-G."/>
            <person name="Chong C.S."/>
        </authorList>
    </citation>
    <scope>NUCLEOTIDE SEQUENCE [LARGE SCALE GENOMIC DNA]</scope>
    <source>
        <strain evidence="12 13">UST030701-084</strain>
    </source>
</reference>
<dbReference type="SMART" id="SM00086">
    <property type="entry name" value="PAC"/>
    <property type="match status" value="4"/>
</dbReference>
<feature type="domain" description="PAC" evidence="11">
    <location>
        <begin position="883"/>
        <end position="936"/>
    </location>
</feature>
<dbReference type="InterPro" id="IPR013655">
    <property type="entry name" value="PAS_fold_3"/>
</dbReference>
<feature type="domain" description="Histidine kinase" evidence="9">
    <location>
        <begin position="1444"/>
        <end position="1534"/>
    </location>
</feature>
<evidence type="ECO:0000313" key="12">
    <source>
        <dbReference type="EMBL" id="KYG77452.1"/>
    </source>
</evidence>
<protein>
    <recommendedName>
        <fullName evidence="2">histidine kinase</fullName>
        <ecNumber evidence="2">2.7.13.3</ecNumber>
    </recommendedName>
</protein>
<comment type="caution">
    <text evidence="12">The sequence shown here is derived from an EMBL/GenBank/DDBJ whole genome shotgun (WGS) entry which is preliminary data.</text>
</comment>
<dbReference type="CDD" id="cd16917">
    <property type="entry name" value="HATPase_UhpB-NarQ-NarX-like"/>
    <property type="match status" value="1"/>
</dbReference>
<evidence type="ECO:0000256" key="8">
    <source>
        <dbReference type="ARBA" id="ARBA00023012"/>
    </source>
</evidence>
<gene>
    <name evidence="12" type="ORF">AWW68_01390</name>
</gene>
<dbReference type="InterPro" id="IPR050482">
    <property type="entry name" value="Sensor_HK_TwoCompSys"/>
</dbReference>
<dbReference type="Gene3D" id="2.60.40.10">
    <property type="entry name" value="Immunoglobulins"/>
    <property type="match status" value="1"/>
</dbReference>
<organism evidence="12 13">
    <name type="scientific">Roseivirga spongicola</name>
    <dbReference type="NCBI Taxonomy" id="333140"/>
    <lineage>
        <taxon>Bacteria</taxon>
        <taxon>Pseudomonadati</taxon>
        <taxon>Bacteroidota</taxon>
        <taxon>Cytophagia</taxon>
        <taxon>Cytophagales</taxon>
        <taxon>Roseivirgaceae</taxon>
        <taxon>Roseivirga</taxon>
    </lineage>
</organism>
<comment type="catalytic activity">
    <reaction evidence="1">
        <text>ATP + protein L-histidine = ADP + protein N-phospho-L-histidine.</text>
        <dbReference type="EC" id="2.7.13.3"/>
    </reaction>
</comment>
<dbReference type="Pfam" id="PF07730">
    <property type="entry name" value="HisKA_3"/>
    <property type="match status" value="1"/>
</dbReference>
<dbReference type="GO" id="GO:0016020">
    <property type="term" value="C:membrane"/>
    <property type="evidence" value="ECO:0007669"/>
    <property type="project" value="InterPro"/>
</dbReference>
<feature type="domain" description="PAS" evidence="10">
    <location>
        <begin position="1067"/>
        <end position="1115"/>
    </location>
</feature>
<dbReference type="Gene3D" id="1.20.5.1930">
    <property type="match status" value="1"/>
</dbReference>
<dbReference type="InterPro" id="IPR005467">
    <property type="entry name" value="His_kinase_dom"/>
</dbReference>
<evidence type="ECO:0000256" key="5">
    <source>
        <dbReference type="ARBA" id="ARBA00022741"/>
    </source>
</evidence>
<evidence type="ECO:0000256" key="1">
    <source>
        <dbReference type="ARBA" id="ARBA00000085"/>
    </source>
</evidence>
<dbReference type="Proteomes" id="UP000075606">
    <property type="component" value="Unassembled WGS sequence"/>
</dbReference>
<sequence length="1538" mass="175480">MLLCAASLSAQDSPKYDVWHQRPLVQNDLAYWHQKSPLGRSEITDIAQDSTGYIWMTSAEGVLRFDGYDVEVYDRSKVEVFNRDEFQQAVLSPDDILWLSTNENLYYYKNRKFSVWKDANKQLKNDIDRLEFDPEGNLWALARGFLYRVGGDSAVKDPLGLGEIKSLIKCQQNLLWVVTKEEEVFTVDGAQSKKSFPFLNELFPDDIQHAVGNIDRSIYVALENGSLYRVKDGVKTKIDWSDQQEAGVRGDIIHSLKADSQGFIWVLAHENLYRVNGTKVEIVNYSLASNDFHVNAVFEDKHGDFWIGTYSGAAFLYQSAVGFIDYYNEGEVALTTSVYEDREGNVWVGSVNRGLFSIKNGVLSPIPSDDNLPVSIKSIAQLNNGNLLLGGQSGLFEVRYNSVNTSLVRQIDDRPTRALFTDKSETLWVNRQATDGRYETVAIKNGITNKKKELDDKRIFFFYETDEYGLLIGTDSGLYQLKDDKLEAVGSELGLERENFFSATEVNESVWVSSKSRGLIQLKGDSVSVLDSKQNFKVKNSSSMIPDDNGGLWFGVNLGVSYLPLKEFEDLIENGDPLSNIEFYAISSSDNALGYPLQIKTTSGKILITTDRGLIEVTPDFKPKRSPVLDIESYMVENEVFNIKDNQIQLSGNDNNLVINYSGIDFLNYGSLEYEFTLEGFDNQWHNVGQRSSAIYTNLPKGNYTFKLRLANMGKESPVETISVRKLAKWYESTLFTILVGLLCFALLVILVKWRTRIIREKNKKLKVEVDLRTTELKQVLNSLEDTVEERTETLTKALEQLNLAMEAGKLASYYEIYDKEGHITDYMYAEQFYNLAGYQAGDFELTREGWEALIHPEDAPRDQAQFAKISKPGTDNQYINNYWVEYRIKSKSGDYVWMESMGRVVERYPNGTIKKLVGVLADINDRKKNELARLESEARFRHVFEAGANGLILVNGEGSLELFNKKAAQIFNFELEEFQYKNISELIPIFENIDGKFDEELLKNQVEPGGHYSGCHKDGTRFPIRLEFTNLKIKEEELSLVVVMDMTHEMEMEQALEDSRLQIKLDRDKYHSVFENINDAIFIVGVEGDRFKYLEINSVDAKIIGYSNENVIDRYIEDLFPKMADYLNWRFASCRDSGEVVTYQEKVKFQDKEQDFETSLIPILEDGKVVRIIGIAHDITELIKSQKVIREREEKLRFALEATQDAIIDWDFQSGKVDVSPVLYRMLGYKISSVQEHIVGITKLINKSDFDFGTVDELRKQIQQLGDNTFVREFRMKMFDGSWLWVLMRGKVVKSESGDALRFVGTISDISKEKKKTKDKLEAILQTEDNERRRISREIHDGLQQTLTISALNLEFIHREISKLSDRSQKKFEQGWSYLQQAIAESRGVAHTLMPKAIVDFGFISACKSLIMEFNNSVDGTIFHFNHNLADESNIDKNIEVTLYRILQEALNNVIKYANANEVNVQLRDYNDILMLTVEDDGSGFDVEEAKSSDIGFGLRSMQNRIDAISGVLEIESAPGKGTFIVVQISKDILTEV</sequence>
<keyword evidence="13" id="KW-1185">Reference proteome</keyword>
<dbReference type="RefSeq" id="WP_068215796.1">
    <property type="nucleotide sequence ID" value="NZ_LRPC01000001.1"/>
</dbReference>
<evidence type="ECO:0000259" key="11">
    <source>
        <dbReference type="PROSITE" id="PS50113"/>
    </source>
</evidence>
<dbReference type="InterPro" id="IPR000014">
    <property type="entry name" value="PAS"/>
</dbReference>
<dbReference type="SUPFAM" id="SSF55874">
    <property type="entry name" value="ATPase domain of HSP90 chaperone/DNA topoisomerase II/histidine kinase"/>
    <property type="match status" value="1"/>
</dbReference>
<dbReference type="InterPro" id="IPR011123">
    <property type="entry name" value="Y_Y_Y"/>
</dbReference>
<feature type="domain" description="PAC" evidence="11">
    <location>
        <begin position="1271"/>
        <end position="1323"/>
    </location>
</feature>
<dbReference type="SUPFAM" id="SSF55785">
    <property type="entry name" value="PYP-like sensor domain (PAS domain)"/>
    <property type="match status" value="4"/>
</dbReference>
<dbReference type="Pfam" id="PF08448">
    <property type="entry name" value="PAS_4"/>
    <property type="match status" value="1"/>
</dbReference>
<dbReference type="InterPro" id="IPR036890">
    <property type="entry name" value="HATPase_C_sf"/>
</dbReference>
<evidence type="ECO:0000256" key="6">
    <source>
        <dbReference type="ARBA" id="ARBA00022777"/>
    </source>
</evidence>
<dbReference type="Pfam" id="PF07495">
    <property type="entry name" value="Y_Y_Y"/>
    <property type="match status" value="1"/>
</dbReference>
<dbReference type="SUPFAM" id="SSF63829">
    <property type="entry name" value="Calcium-dependent phosphotriesterase"/>
    <property type="match status" value="2"/>
</dbReference>
<dbReference type="EC" id="2.7.13.3" evidence="2"/>
<dbReference type="PANTHER" id="PTHR24421:SF10">
    <property type="entry name" value="NITRATE_NITRITE SENSOR PROTEIN NARQ"/>
    <property type="match status" value="1"/>
</dbReference>
<dbReference type="STRING" id="333140.AWW68_01390"/>
<dbReference type="InterPro" id="IPR035965">
    <property type="entry name" value="PAS-like_dom_sf"/>
</dbReference>
<evidence type="ECO:0000256" key="4">
    <source>
        <dbReference type="ARBA" id="ARBA00022679"/>
    </source>
</evidence>
<dbReference type="InterPro" id="IPR000700">
    <property type="entry name" value="PAS-assoc_C"/>
</dbReference>
<evidence type="ECO:0000256" key="2">
    <source>
        <dbReference type="ARBA" id="ARBA00012438"/>
    </source>
</evidence>
<keyword evidence="4" id="KW-0808">Transferase</keyword>
<dbReference type="Pfam" id="PF08447">
    <property type="entry name" value="PAS_3"/>
    <property type="match status" value="2"/>
</dbReference>
<dbReference type="InterPro" id="IPR003594">
    <property type="entry name" value="HATPase_dom"/>
</dbReference>
<dbReference type="SMART" id="SM00387">
    <property type="entry name" value="HATPase_c"/>
    <property type="match status" value="1"/>
</dbReference>
<keyword evidence="7" id="KW-0067">ATP-binding</keyword>
<keyword evidence="3" id="KW-0597">Phosphoprotein</keyword>
<dbReference type="Pfam" id="PF13426">
    <property type="entry name" value="PAS_9"/>
    <property type="match status" value="1"/>
</dbReference>
<evidence type="ECO:0000256" key="7">
    <source>
        <dbReference type="ARBA" id="ARBA00022840"/>
    </source>
</evidence>
<dbReference type="InterPro" id="IPR001610">
    <property type="entry name" value="PAC"/>
</dbReference>
<dbReference type="GO" id="GO:0005524">
    <property type="term" value="F:ATP binding"/>
    <property type="evidence" value="ECO:0007669"/>
    <property type="project" value="UniProtKB-KW"/>
</dbReference>
<evidence type="ECO:0000256" key="3">
    <source>
        <dbReference type="ARBA" id="ARBA00022553"/>
    </source>
</evidence>
<dbReference type="InterPro" id="IPR013783">
    <property type="entry name" value="Ig-like_fold"/>
</dbReference>
<dbReference type="SMART" id="SM00091">
    <property type="entry name" value="PAS"/>
    <property type="match status" value="3"/>
</dbReference>
<keyword evidence="8" id="KW-0902">Two-component regulatory system</keyword>
<dbReference type="PROSITE" id="PS50112">
    <property type="entry name" value="PAS"/>
    <property type="match status" value="2"/>
</dbReference>
<dbReference type="InterPro" id="IPR011712">
    <property type="entry name" value="Sig_transdc_His_kin_sub3_dim/P"/>
</dbReference>
<evidence type="ECO:0000259" key="10">
    <source>
        <dbReference type="PROSITE" id="PS50112"/>
    </source>
</evidence>
<dbReference type="InterPro" id="IPR015943">
    <property type="entry name" value="WD40/YVTN_repeat-like_dom_sf"/>
</dbReference>
<dbReference type="InterPro" id="IPR013656">
    <property type="entry name" value="PAS_4"/>
</dbReference>
<name>A0A150XFG5_9BACT</name>
<dbReference type="PROSITE" id="PS50109">
    <property type="entry name" value="HIS_KIN"/>
    <property type="match status" value="1"/>
</dbReference>
<dbReference type="Gene3D" id="2.130.10.10">
    <property type="entry name" value="YVTN repeat-like/Quinoprotein amine dehydrogenase"/>
    <property type="match status" value="2"/>
</dbReference>
<dbReference type="CDD" id="cd00130">
    <property type="entry name" value="PAS"/>
    <property type="match status" value="1"/>
</dbReference>
<dbReference type="GO" id="GO:0046983">
    <property type="term" value="F:protein dimerization activity"/>
    <property type="evidence" value="ECO:0007669"/>
    <property type="project" value="InterPro"/>
</dbReference>
<keyword evidence="5" id="KW-0547">Nucleotide-binding</keyword>
<dbReference type="PROSITE" id="PS50113">
    <property type="entry name" value="PAC"/>
    <property type="match status" value="2"/>
</dbReference>